<accession>A0A0C9THK1</accession>
<proteinExistence type="predicted"/>
<organism evidence="2 3">
    <name type="scientific">Paxillus involutus ATCC 200175</name>
    <dbReference type="NCBI Taxonomy" id="664439"/>
    <lineage>
        <taxon>Eukaryota</taxon>
        <taxon>Fungi</taxon>
        <taxon>Dikarya</taxon>
        <taxon>Basidiomycota</taxon>
        <taxon>Agaricomycotina</taxon>
        <taxon>Agaricomycetes</taxon>
        <taxon>Agaricomycetidae</taxon>
        <taxon>Boletales</taxon>
        <taxon>Paxilineae</taxon>
        <taxon>Paxillaceae</taxon>
        <taxon>Paxillus</taxon>
    </lineage>
</organism>
<evidence type="ECO:0000256" key="1">
    <source>
        <dbReference type="SAM" id="MobiDB-lite"/>
    </source>
</evidence>
<name>A0A0C9THK1_PAXIN</name>
<gene>
    <name evidence="2" type="ORF">PAXINDRAFT_19987</name>
</gene>
<reference evidence="3" key="2">
    <citation type="submission" date="2015-01" db="EMBL/GenBank/DDBJ databases">
        <title>Evolutionary Origins and Diversification of the Mycorrhizal Mutualists.</title>
        <authorList>
            <consortium name="DOE Joint Genome Institute"/>
            <consortium name="Mycorrhizal Genomics Consortium"/>
            <person name="Kohler A."/>
            <person name="Kuo A."/>
            <person name="Nagy L.G."/>
            <person name="Floudas D."/>
            <person name="Copeland A."/>
            <person name="Barry K.W."/>
            <person name="Cichocki N."/>
            <person name="Veneault-Fourrey C."/>
            <person name="LaButti K."/>
            <person name="Lindquist E.A."/>
            <person name="Lipzen A."/>
            <person name="Lundell T."/>
            <person name="Morin E."/>
            <person name="Murat C."/>
            <person name="Riley R."/>
            <person name="Ohm R."/>
            <person name="Sun H."/>
            <person name="Tunlid A."/>
            <person name="Henrissat B."/>
            <person name="Grigoriev I.V."/>
            <person name="Hibbett D.S."/>
            <person name="Martin F."/>
        </authorList>
    </citation>
    <scope>NUCLEOTIDE SEQUENCE [LARGE SCALE GENOMIC DNA]</scope>
    <source>
        <strain evidence="3">ATCC 200175</strain>
    </source>
</reference>
<feature type="region of interest" description="Disordered" evidence="1">
    <location>
        <begin position="1"/>
        <end position="78"/>
    </location>
</feature>
<feature type="compositionally biased region" description="Polar residues" evidence="1">
    <location>
        <begin position="1"/>
        <end position="18"/>
    </location>
</feature>
<dbReference type="AlphaFoldDB" id="A0A0C9THK1"/>
<dbReference type="HOGENOM" id="CLU_125777_1_0_1"/>
<reference evidence="2 3" key="1">
    <citation type="submission" date="2014-06" db="EMBL/GenBank/DDBJ databases">
        <authorList>
            <consortium name="DOE Joint Genome Institute"/>
            <person name="Kuo A."/>
            <person name="Kohler A."/>
            <person name="Nagy L.G."/>
            <person name="Floudas D."/>
            <person name="Copeland A."/>
            <person name="Barry K.W."/>
            <person name="Cichocki N."/>
            <person name="Veneault-Fourrey C."/>
            <person name="LaButti K."/>
            <person name="Lindquist E.A."/>
            <person name="Lipzen A."/>
            <person name="Lundell T."/>
            <person name="Morin E."/>
            <person name="Murat C."/>
            <person name="Sun H."/>
            <person name="Tunlid A."/>
            <person name="Henrissat B."/>
            <person name="Grigoriev I.V."/>
            <person name="Hibbett D.S."/>
            <person name="Martin F."/>
            <person name="Nordberg H.P."/>
            <person name="Cantor M.N."/>
            <person name="Hua S.X."/>
        </authorList>
    </citation>
    <scope>NUCLEOTIDE SEQUENCE [LARGE SCALE GENOMIC DNA]</scope>
    <source>
        <strain evidence="2 3">ATCC 200175</strain>
    </source>
</reference>
<evidence type="ECO:0000313" key="3">
    <source>
        <dbReference type="Proteomes" id="UP000053647"/>
    </source>
</evidence>
<protein>
    <submittedName>
        <fullName evidence="2">Uncharacterized protein</fullName>
    </submittedName>
</protein>
<dbReference type="EMBL" id="KN820147">
    <property type="protein sequence ID" value="KIJ06811.1"/>
    <property type="molecule type" value="Genomic_DNA"/>
</dbReference>
<sequence length="152" mass="16510">MVSQTAIVETTDDTNPNAMSVGPATPVGRSYGLLNESDKDLRGRSGKVVEGVEVENEKGEWASGIKDPSLNDDDGNEDIHHAYIIPNTTQLVPYHAELPPDPPSMPLEGEKNGQLLSGHIDKTAMHLEPPGYELTTMQQEQTPHNGRSNREG</sequence>
<feature type="compositionally biased region" description="Polar residues" evidence="1">
    <location>
        <begin position="135"/>
        <end position="146"/>
    </location>
</feature>
<keyword evidence="3" id="KW-1185">Reference proteome</keyword>
<feature type="region of interest" description="Disordered" evidence="1">
    <location>
        <begin position="133"/>
        <end position="152"/>
    </location>
</feature>
<dbReference type="Proteomes" id="UP000053647">
    <property type="component" value="Unassembled WGS sequence"/>
</dbReference>
<evidence type="ECO:0000313" key="2">
    <source>
        <dbReference type="EMBL" id="KIJ06811.1"/>
    </source>
</evidence>